<dbReference type="Pfam" id="PF02036">
    <property type="entry name" value="SCP2"/>
    <property type="match status" value="1"/>
</dbReference>
<evidence type="ECO:0000313" key="2">
    <source>
        <dbReference type="EMBL" id="RFS46563.1"/>
    </source>
</evidence>
<organism evidence="2 3">
    <name type="scientific">Micromonospora craniellae</name>
    <dbReference type="NCBI Taxonomy" id="2294034"/>
    <lineage>
        <taxon>Bacteria</taxon>
        <taxon>Bacillati</taxon>
        <taxon>Actinomycetota</taxon>
        <taxon>Actinomycetes</taxon>
        <taxon>Micromonosporales</taxon>
        <taxon>Micromonosporaceae</taxon>
        <taxon>Micromonospora</taxon>
    </lineage>
</organism>
<gene>
    <name evidence="2" type="ORF">D0Q02_10735</name>
</gene>
<dbReference type="InterPro" id="IPR036527">
    <property type="entry name" value="SCP2_sterol-bd_dom_sf"/>
</dbReference>
<name>A0A372G0Q9_9ACTN</name>
<evidence type="ECO:0000259" key="1">
    <source>
        <dbReference type="Pfam" id="PF02036"/>
    </source>
</evidence>
<keyword evidence="3" id="KW-1185">Reference proteome</keyword>
<dbReference type="Gene3D" id="3.30.1050.10">
    <property type="entry name" value="SCP2 sterol-binding domain"/>
    <property type="match status" value="1"/>
</dbReference>
<dbReference type="AlphaFoldDB" id="A0A372G0Q9"/>
<sequence length="128" mass="14628">MSEAVRHFFDDLVRGGGRMLRQVSGTLRFDLRYPDHVDHWRVRIDRGRVTVSRGDAAPADTVISTDEMLFLQMARGEVKPLPAWLRNDFSADGEFRLVLMLERIFAPPPGARHPREVAGRRSQAGERM</sequence>
<proteinExistence type="predicted"/>
<comment type="caution">
    <text evidence="2">The sequence shown here is derived from an EMBL/GenBank/DDBJ whole genome shotgun (WGS) entry which is preliminary data.</text>
</comment>
<dbReference type="SUPFAM" id="SSF55718">
    <property type="entry name" value="SCP-like"/>
    <property type="match status" value="1"/>
</dbReference>
<evidence type="ECO:0000313" key="3">
    <source>
        <dbReference type="Proteomes" id="UP000262621"/>
    </source>
</evidence>
<reference evidence="2 3" key="1">
    <citation type="submission" date="2018-08" db="EMBL/GenBank/DDBJ databases">
        <title>Verrucosispora craniellae sp. nov., isolated from a marine sponge in the South China Sea.</title>
        <authorList>
            <person name="Li L."/>
            <person name="Lin H.W."/>
        </authorList>
    </citation>
    <scope>NUCLEOTIDE SEQUENCE [LARGE SCALE GENOMIC DNA]</scope>
    <source>
        <strain evidence="2 3">LHW63014</strain>
    </source>
</reference>
<feature type="domain" description="SCP2" evidence="1">
    <location>
        <begin position="19"/>
        <end position="105"/>
    </location>
</feature>
<dbReference type="RefSeq" id="WP_117227825.1">
    <property type="nucleotide sequence ID" value="NZ_CP061725.1"/>
</dbReference>
<dbReference type="OrthoDB" id="3381037at2"/>
<dbReference type="Proteomes" id="UP000262621">
    <property type="component" value="Unassembled WGS sequence"/>
</dbReference>
<dbReference type="EMBL" id="QVFU01000008">
    <property type="protein sequence ID" value="RFS46563.1"/>
    <property type="molecule type" value="Genomic_DNA"/>
</dbReference>
<accession>A0A372G0Q9</accession>
<protein>
    <submittedName>
        <fullName evidence="2">Sterol-binding protein</fullName>
    </submittedName>
</protein>
<dbReference type="InterPro" id="IPR003033">
    <property type="entry name" value="SCP2_sterol-bd_dom"/>
</dbReference>